<evidence type="ECO:0000313" key="1">
    <source>
        <dbReference type="EMBL" id="CAB4985942.1"/>
    </source>
</evidence>
<name>A0A6J7N489_9ZZZZ</name>
<reference evidence="1" key="1">
    <citation type="submission" date="2020-05" db="EMBL/GenBank/DDBJ databases">
        <authorList>
            <person name="Chiriac C."/>
            <person name="Salcher M."/>
            <person name="Ghai R."/>
            <person name="Kavagutti S V."/>
        </authorList>
    </citation>
    <scope>NUCLEOTIDE SEQUENCE</scope>
</reference>
<dbReference type="AlphaFoldDB" id="A0A6J7N489"/>
<accession>A0A6J7N489</accession>
<organism evidence="1">
    <name type="scientific">freshwater metagenome</name>
    <dbReference type="NCBI Taxonomy" id="449393"/>
    <lineage>
        <taxon>unclassified sequences</taxon>
        <taxon>metagenomes</taxon>
        <taxon>ecological metagenomes</taxon>
    </lineage>
</organism>
<gene>
    <name evidence="1" type="ORF">UFOPK3957_00728</name>
</gene>
<dbReference type="EMBL" id="CAFBOM010000104">
    <property type="protein sequence ID" value="CAB4985942.1"/>
    <property type="molecule type" value="Genomic_DNA"/>
</dbReference>
<proteinExistence type="predicted"/>
<sequence length="321" mass="34700">MSVHLDLAHALRGHSSPTCRRLLDEVDDPLRSRAVGPVVGEEEGIWGSDDGLVRSDDPALGRIEDGRQRLECQGSLPLVRRIPAGHRPLSVVALANRDSAGCLVADIPGGVGVEQVLSGHRELRRGRAELLPRARGVEQVERIEGRCGLERGPAQGHPVGAASRGRIRVGGRSRGRHGCIRAHRLVCVDACDVRHDRAVDRLANSDRNRLASGDLDDLVAGREWDGSAINEIGVAVELLEYEVGDIGAEVREAPRDRVVVADEDARQARHCPAGNVVVAVGRLLRAVQPRLVPDARHHRREVRIVREQGLARLGLVAGKGP</sequence>
<protein>
    <submittedName>
        <fullName evidence="1">Unannotated protein</fullName>
    </submittedName>
</protein>